<evidence type="ECO:0000313" key="2">
    <source>
        <dbReference type="EMBL" id="OCF30108.1"/>
    </source>
</evidence>
<evidence type="ECO:0000256" key="1">
    <source>
        <dbReference type="SAM" id="MobiDB-lite"/>
    </source>
</evidence>
<reference evidence="3" key="2">
    <citation type="submission" date="2013-07" db="EMBL/GenBank/DDBJ databases">
        <authorList>
            <consortium name="The Broad Institute Genome Sequencing Platform"/>
            <person name="Cuomo C."/>
            <person name="Litvintseva A."/>
            <person name="Chen Y."/>
            <person name="Heitman J."/>
            <person name="Sun S."/>
            <person name="Springer D."/>
            <person name="Dromer F."/>
            <person name="Young S.K."/>
            <person name="Zeng Q."/>
            <person name="Gargeya S."/>
            <person name="Fitzgerald M."/>
            <person name="Abouelleil A."/>
            <person name="Alvarado L."/>
            <person name="Berlin A.M."/>
            <person name="Chapman S.B."/>
            <person name="Dewar J."/>
            <person name="Goldberg J."/>
            <person name="Griggs A."/>
            <person name="Gujja S."/>
            <person name="Hansen M."/>
            <person name="Howarth C."/>
            <person name="Imamovic A."/>
            <person name="Larimer J."/>
            <person name="McCowan C."/>
            <person name="Murphy C."/>
            <person name="Pearson M."/>
            <person name="Priest M."/>
            <person name="Roberts A."/>
            <person name="Saif S."/>
            <person name="Shea T."/>
            <person name="Sykes S."/>
            <person name="Wortman J."/>
            <person name="Nusbaum C."/>
            <person name="Birren B."/>
        </authorList>
    </citation>
    <scope>NUCLEOTIDE SEQUENCE</scope>
    <source>
        <strain evidence="3">CBS 10118</strain>
    </source>
</reference>
<reference evidence="3" key="4">
    <citation type="submission" date="2024-02" db="EMBL/GenBank/DDBJ databases">
        <title>Comparative genomics of Cryptococcus and Kwoniella reveals pathogenesis evolution and contrasting modes of karyotype evolution via chromosome fusion or intercentromeric recombination.</title>
        <authorList>
            <person name="Coelho M.A."/>
            <person name="David-Palma M."/>
            <person name="Shea T."/>
            <person name="Bowers K."/>
            <person name="McGinley-Smith S."/>
            <person name="Mohammad A.W."/>
            <person name="Gnirke A."/>
            <person name="Yurkov A.M."/>
            <person name="Nowrousian M."/>
            <person name="Sun S."/>
            <person name="Cuomo C.A."/>
            <person name="Heitman J."/>
        </authorList>
    </citation>
    <scope>NUCLEOTIDE SEQUENCE</scope>
    <source>
        <strain evidence="3">CBS 10118</strain>
    </source>
</reference>
<keyword evidence="4" id="KW-1185">Reference proteome</keyword>
<dbReference type="RefSeq" id="XP_019051178.1">
    <property type="nucleotide sequence ID" value="XM_019188300.1"/>
</dbReference>
<accession>A0A1B9GGK6</accession>
<organism evidence="2">
    <name type="scientific">Kwoniella bestiolae CBS 10118</name>
    <dbReference type="NCBI Taxonomy" id="1296100"/>
    <lineage>
        <taxon>Eukaryota</taxon>
        <taxon>Fungi</taxon>
        <taxon>Dikarya</taxon>
        <taxon>Basidiomycota</taxon>
        <taxon>Agaricomycotina</taxon>
        <taxon>Tremellomycetes</taxon>
        <taxon>Tremellales</taxon>
        <taxon>Cryptococcaceae</taxon>
        <taxon>Kwoniella</taxon>
    </lineage>
</organism>
<protein>
    <submittedName>
        <fullName evidence="2">Uncharacterized protein</fullName>
    </submittedName>
</protein>
<feature type="compositionally biased region" description="Low complexity" evidence="1">
    <location>
        <begin position="123"/>
        <end position="146"/>
    </location>
</feature>
<dbReference type="EMBL" id="KI894018">
    <property type="protein sequence ID" value="OCF30108.1"/>
    <property type="molecule type" value="Genomic_DNA"/>
</dbReference>
<dbReference type="VEuPathDB" id="FungiDB:I302_01627"/>
<evidence type="ECO:0000313" key="4">
    <source>
        <dbReference type="Proteomes" id="UP000092730"/>
    </source>
</evidence>
<dbReference type="KEGG" id="kbi:30206026"/>
<reference evidence="2" key="3">
    <citation type="submission" date="2014-01" db="EMBL/GenBank/DDBJ databases">
        <title>Evolution of pathogenesis and genome organization in the Tremellales.</title>
        <authorList>
            <person name="Cuomo C."/>
            <person name="Litvintseva A."/>
            <person name="Heitman J."/>
            <person name="Chen Y."/>
            <person name="Sun S."/>
            <person name="Springer D."/>
            <person name="Dromer F."/>
            <person name="Young S."/>
            <person name="Zeng Q."/>
            <person name="Chapman S."/>
            <person name="Gujja S."/>
            <person name="Saif S."/>
            <person name="Birren B."/>
        </authorList>
    </citation>
    <scope>NUCLEOTIDE SEQUENCE</scope>
    <source>
        <strain evidence="2">CBS 10118</strain>
    </source>
</reference>
<evidence type="ECO:0000313" key="3">
    <source>
        <dbReference type="EMBL" id="WVW80940.1"/>
    </source>
</evidence>
<feature type="region of interest" description="Disordered" evidence="1">
    <location>
        <begin position="123"/>
        <end position="154"/>
    </location>
</feature>
<gene>
    <name evidence="2" type="ORF">I302_01627</name>
    <name evidence="3" type="ORF">I302_102931</name>
</gene>
<dbReference type="EMBL" id="CP144541">
    <property type="protein sequence ID" value="WVW80940.1"/>
    <property type="molecule type" value="Genomic_DNA"/>
</dbReference>
<dbReference type="AlphaFoldDB" id="A0A1B9GGK6"/>
<feature type="region of interest" description="Disordered" evidence="1">
    <location>
        <begin position="48"/>
        <end position="79"/>
    </location>
</feature>
<reference evidence="2" key="1">
    <citation type="submission" date="2013-07" db="EMBL/GenBank/DDBJ databases">
        <title>The Genome Sequence of Cryptococcus bestiolae CBS10118.</title>
        <authorList>
            <consortium name="The Broad Institute Genome Sequencing Platform"/>
            <person name="Cuomo C."/>
            <person name="Litvintseva A."/>
            <person name="Chen Y."/>
            <person name="Heitman J."/>
            <person name="Sun S."/>
            <person name="Springer D."/>
            <person name="Dromer F."/>
            <person name="Young S.K."/>
            <person name="Zeng Q."/>
            <person name="Gargeya S."/>
            <person name="Fitzgerald M."/>
            <person name="Abouelleil A."/>
            <person name="Alvarado L."/>
            <person name="Berlin A.M."/>
            <person name="Chapman S.B."/>
            <person name="Dewar J."/>
            <person name="Goldberg J."/>
            <person name="Griggs A."/>
            <person name="Gujja S."/>
            <person name="Hansen M."/>
            <person name="Howarth C."/>
            <person name="Imamovic A."/>
            <person name="Larimer J."/>
            <person name="McCowan C."/>
            <person name="Murphy C."/>
            <person name="Pearson M."/>
            <person name="Priest M."/>
            <person name="Roberts A."/>
            <person name="Saif S."/>
            <person name="Shea T."/>
            <person name="Sykes S."/>
            <person name="Wortman J."/>
            <person name="Nusbaum C."/>
            <person name="Birren B."/>
        </authorList>
    </citation>
    <scope>NUCLEOTIDE SEQUENCE [LARGE SCALE GENOMIC DNA]</scope>
    <source>
        <strain evidence="2">CBS 10118</strain>
    </source>
</reference>
<dbReference type="Proteomes" id="UP000092730">
    <property type="component" value="Chromosome 1"/>
</dbReference>
<sequence length="307" mass="34259">MSSQQSTSPLHDVTSLYAQISPLVSPNNPYLYPKSKVSEMDRTTDLTFEAKEQLGAETEGESSDRAIRSSPGSSLRTEDWTIEHCEPPTQKHGALEQASGGNRCTAWSEGTVNVISPSVSIAPSSAASVASRNDSSRRTSSASSRGRIGKRGKQGESRLYIKQYNIDFPLTFVCYTLTVEGGHKRRSMSRTIYTLQKELDEVTRQNDQNIKQNHRLWELIGEMTSENLKLMTRVDDLTQKNRTHQADLTSGYTWTEKLIRQLSDRTVSVFEPLELANSQMKDKLTMLEEEITRLKCGLGYGATAVPS</sequence>
<dbReference type="GeneID" id="30206026"/>
<name>A0A1B9GGK6_9TREE</name>
<proteinExistence type="predicted"/>